<organism evidence="7 8">
    <name type="scientific">Microbacterium telephonicum</name>
    <dbReference type="NCBI Taxonomy" id="1714841"/>
    <lineage>
        <taxon>Bacteria</taxon>
        <taxon>Bacillati</taxon>
        <taxon>Actinomycetota</taxon>
        <taxon>Actinomycetes</taxon>
        <taxon>Micrococcales</taxon>
        <taxon>Microbacteriaceae</taxon>
        <taxon>Microbacterium</taxon>
    </lineage>
</organism>
<keyword evidence="2 5" id="KW-0812">Transmembrane</keyword>
<comment type="subcellular location">
    <subcellularLocation>
        <location evidence="1">Membrane</location>
        <topology evidence="1">Multi-pass membrane protein</topology>
    </subcellularLocation>
</comment>
<dbReference type="EMBL" id="RCDB01000001">
    <property type="protein sequence ID" value="RLK52242.1"/>
    <property type="molecule type" value="Genomic_DNA"/>
</dbReference>
<dbReference type="Pfam" id="PF12698">
    <property type="entry name" value="ABC2_membrane_3"/>
    <property type="match status" value="2"/>
</dbReference>
<feature type="transmembrane region" description="Helical" evidence="5">
    <location>
        <begin position="601"/>
        <end position="627"/>
    </location>
</feature>
<comment type="caution">
    <text evidence="7">The sequence shown here is derived from an EMBL/GenBank/DDBJ whole genome shotgun (WGS) entry which is preliminary data.</text>
</comment>
<reference evidence="7 8" key="1">
    <citation type="journal article" date="2015" name="Stand. Genomic Sci.">
        <title>Genomic Encyclopedia of Bacterial and Archaeal Type Strains, Phase III: the genomes of soil and plant-associated and newly described type strains.</title>
        <authorList>
            <person name="Whitman W.B."/>
            <person name="Woyke T."/>
            <person name="Klenk H.P."/>
            <person name="Zhou Y."/>
            <person name="Lilburn T.G."/>
            <person name="Beck B.J."/>
            <person name="De Vos P."/>
            <person name="Vandamme P."/>
            <person name="Eisen J.A."/>
            <person name="Garrity G."/>
            <person name="Hugenholtz P."/>
            <person name="Kyrpides N.C."/>
        </authorList>
    </citation>
    <scope>NUCLEOTIDE SEQUENCE [LARGE SCALE GENOMIC DNA]</scope>
    <source>
        <strain evidence="7 8">S2T63</strain>
    </source>
</reference>
<sequence>MIVYDPQVRNSWRIFTRDVGRLFHQRKAWVIVVGVLITPALYAWFNINAFWDPYANTENIGVAVVNLDEGSTSELTGSLDVGAQVVDQLADDTQLGWQFMDEDEAQAAVRSGDVYAAIVIPADFSANLLSITSGDFTQPTLRYYVNEKASAIAPKITDAGASGIDDQITSSFRGQVAEAVTEILKDAGEDTELRLLNARDDTLNAFDEATATITSAREDIGQLASGLGDARSTLSSAQGALDDIDATLSDVQTAIAQAQSIISEAQQQVVAFTDAATSAYVDGATLLADASAQAHVSVTALTQAFDQAGVQVDSAIAGMTAVVAANADAIARLQALVDDASLDPTVTARLTEVITQLQSRNQADQDLLTQLSDLNSDAAASTAALQSAADALDAAVQDAKSSASGIRSLLMTTVPALNQAMSALSTSAGAFSAALSAQQTQLAQAGTLLGALDDQLVTTVAALESLDGNLEGIQTGISTARTDVLALGSASAMSALSTLTGLDKAQIADFVASPVEVSEVDVFPVDTYGSAMAALFTNLSLWIGAFVLMVIFKVEVDTEGIEDITVREAYLGRFLLLAGMVTLQALIVTIGNLIIGVQTVSAVAFVGTGVLVGLAYLSIIYALCVAFGHVGRGLAILLVIMQIPGASGLYPIEMMPGFFRTIYPFLPFTYGIDAFRETIGGFYGAHYWKYLGTLAIFVVLAFILGLVLRSRLTNFNRMFNREVAATDLLVSENVQVGGNSYRLRDVLQALSNRREYRDSLAERAERFRHHYPTFLRITTLTGAAGLAVLGIVAWLLPGGKAWLLGIWVLWCLLLIGFLVTIEYIKQSFELSAEVGGLDDEHLRQELVRDHHAHAEGGAHA</sequence>
<dbReference type="InterPro" id="IPR051328">
    <property type="entry name" value="T7SS_ABC-Transporter"/>
</dbReference>
<feature type="transmembrane region" description="Helical" evidence="5">
    <location>
        <begin position="687"/>
        <end position="708"/>
    </location>
</feature>
<dbReference type="NCBIfam" id="TIGR03062">
    <property type="entry name" value="pip_yhgE_Cterm"/>
    <property type="match status" value="1"/>
</dbReference>
<feature type="transmembrane region" description="Helical" evidence="5">
    <location>
        <begin position="802"/>
        <end position="821"/>
    </location>
</feature>
<evidence type="ECO:0000313" key="8">
    <source>
        <dbReference type="Proteomes" id="UP000273158"/>
    </source>
</evidence>
<gene>
    <name evidence="7" type="ORF">C7474_0174</name>
</gene>
<keyword evidence="8" id="KW-1185">Reference proteome</keyword>
<evidence type="ECO:0000256" key="5">
    <source>
        <dbReference type="SAM" id="Phobius"/>
    </source>
</evidence>
<protein>
    <submittedName>
        <fullName evidence="7">Putative membrane protein</fullName>
    </submittedName>
</protein>
<evidence type="ECO:0000256" key="3">
    <source>
        <dbReference type="ARBA" id="ARBA00022989"/>
    </source>
</evidence>
<dbReference type="GO" id="GO:0140359">
    <property type="term" value="F:ABC-type transporter activity"/>
    <property type="evidence" value="ECO:0007669"/>
    <property type="project" value="InterPro"/>
</dbReference>
<dbReference type="AlphaFoldDB" id="A0A498C910"/>
<evidence type="ECO:0000256" key="1">
    <source>
        <dbReference type="ARBA" id="ARBA00004141"/>
    </source>
</evidence>
<evidence type="ECO:0000259" key="6">
    <source>
        <dbReference type="Pfam" id="PF12698"/>
    </source>
</evidence>
<dbReference type="PANTHER" id="PTHR43077">
    <property type="entry name" value="TRANSPORT PERMEASE YVFS-RELATED"/>
    <property type="match status" value="1"/>
</dbReference>
<accession>A0A498C910</accession>
<dbReference type="InterPro" id="IPR017501">
    <property type="entry name" value="Phage_infect_YhgE_C"/>
</dbReference>
<keyword evidence="4 5" id="KW-0472">Membrane</keyword>
<feature type="domain" description="ABC-2 type transporter transmembrane" evidence="6">
    <location>
        <begin position="31"/>
        <end position="172"/>
    </location>
</feature>
<evidence type="ECO:0000313" key="7">
    <source>
        <dbReference type="EMBL" id="RLK52242.1"/>
    </source>
</evidence>
<evidence type="ECO:0000256" key="2">
    <source>
        <dbReference type="ARBA" id="ARBA00022692"/>
    </source>
</evidence>
<name>A0A498C910_9MICO</name>
<dbReference type="NCBIfam" id="TIGR03061">
    <property type="entry name" value="pip_yhgE_Nterm"/>
    <property type="match status" value="1"/>
</dbReference>
<feature type="transmembrane region" description="Helical" evidence="5">
    <location>
        <begin position="773"/>
        <end position="796"/>
    </location>
</feature>
<feature type="transmembrane region" description="Helical" evidence="5">
    <location>
        <begin position="634"/>
        <end position="652"/>
    </location>
</feature>
<dbReference type="InterPro" id="IPR013525">
    <property type="entry name" value="ABC2_TM"/>
</dbReference>
<feature type="transmembrane region" description="Helical" evidence="5">
    <location>
        <begin position="28"/>
        <end position="45"/>
    </location>
</feature>
<feature type="transmembrane region" description="Helical" evidence="5">
    <location>
        <begin position="574"/>
        <end position="595"/>
    </location>
</feature>
<feature type="transmembrane region" description="Helical" evidence="5">
    <location>
        <begin position="531"/>
        <end position="554"/>
    </location>
</feature>
<dbReference type="InterPro" id="IPR017500">
    <property type="entry name" value="Phage_infect_YhgE_N"/>
</dbReference>
<evidence type="ECO:0000256" key="4">
    <source>
        <dbReference type="ARBA" id="ARBA00023136"/>
    </source>
</evidence>
<dbReference type="Gene3D" id="3.40.1710.10">
    <property type="entry name" value="abc type-2 transporter like domain"/>
    <property type="match status" value="1"/>
</dbReference>
<proteinExistence type="predicted"/>
<keyword evidence="3 5" id="KW-1133">Transmembrane helix</keyword>
<feature type="domain" description="ABC-2 type transporter transmembrane" evidence="6">
    <location>
        <begin position="489"/>
        <end position="706"/>
    </location>
</feature>
<dbReference type="PANTHER" id="PTHR43077:SF10">
    <property type="entry name" value="TRANSPORT PERMEASE PROTEIN"/>
    <property type="match status" value="1"/>
</dbReference>
<dbReference type="GO" id="GO:0016020">
    <property type="term" value="C:membrane"/>
    <property type="evidence" value="ECO:0007669"/>
    <property type="project" value="UniProtKB-SubCell"/>
</dbReference>
<dbReference type="Proteomes" id="UP000273158">
    <property type="component" value="Unassembled WGS sequence"/>
</dbReference>